<name>A0A813J4R4_POLGL</name>
<feature type="non-terminal residue" evidence="1">
    <location>
        <position position="107"/>
    </location>
</feature>
<comment type="caution">
    <text evidence="1">The sequence shown here is derived from an EMBL/GenBank/DDBJ whole genome shotgun (WGS) entry which is preliminary data.</text>
</comment>
<organism evidence="1 2">
    <name type="scientific">Polarella glacialis</name>
    <name type="common">Dinoflagellate</name>
    <dbReference type="NCBI Taxonomy" id="89957"/>
    <lineage>
        <taxon>Eukaryota</taxon>
        <taxon>Sar</taxon>
        <taxon>Alveolata</taxon>
        <taxon>Dinophyceae</taxon>
        <taxon>Suessiales</taxon>
        <taxon>Suessiaceae</taxon>
        <taxon>Polarella</taxon>
    </lineage>
</organism>
<dbReference type="PANTHER" id="PTHR37390">
    <property type="entry name" value="OS02G0592500 PROTEIN"/>
    <property type="match status" value="1"/>
</dbReference>
<accession>A0A813J4R4</accession>
<dbReference type="PANTHER" id="PTHR37390:SF1">
    <property type="entry name" value="FOLATE-BINDING PROTEIN 1"/>
    <property type="match status" value="1"/>
</dbReference>
<feature type="non-terminal residue" evidence="1">
    <location>
        <position position="1"/>
    </location>
</feature>
<protein>
    <submittedName>
        <fullName evidence="1">Uncharacterized protein</fullName>
    </submittedName>
</protein>
<sequence length="107" mass="11692">LYAAVAGEDGLADAPCSKVLGFNETWGPRDRSKQDLQFCTEHHQRTCCQRNHSRTVLASFAPFSYERSAQCAQMSRLALCSVCDGDVGTGMKAQANLIVLCPSFCSR</sequence>
<proteinExistence type="predicted"/>
<dbReference type="AlphaFoldDB" id="A0A813J4R4"/>
<dbReference type="EMBL" id="CAJNNW010021499">
    <property type="protein sequence ID" value="CAE8668050.1"/>
    <property type="molecule type" value="Genomic_DNA"/>
</dbReference>
<evidence type="ECO:0000313" key="1">
    <source>
        <dbReference type="EMBL" id="CAE8668050.1"/>
    </source>
</evidence>
<reference evidence="1" key="1">
    <citation type="submission" date="2021-02" db="EMBL/GenBank/DDBJ databases">
        <authorList>
            <person name="Dougan E. K."/>
            <person name="Rhodes N."/>
            <person name="Thang M."/>
            <person name="Chan C."/>
        </authorList>
    </citation>
    <scope>NUCLEOTIDE SEQUENCE</scope>
</reference>
<dbReference type="InterPro" id="IPR053305">
    <property type="entry name" value="Folate-binding_rcpt-like"/>
</dbReference>
<dbReference type="Proteomes" id="UP000626109">
    <property type="component" value="Unassembled WGS sequence"/>
</dbReference>
<gene>
    <name evidence="1" type="ORF">PGLA2088_LOCUS16796</name>
</gene>
<evidence type="ECO:0000313" key="2">
    <source>
        <dbReference type="Proteomes" id="UP000626109"/>
    </source>
</evidence>